<evidence type="ECO:0000313" key="17">
    <source>
        <dbReference type="Proteomes" id="UP000777303"/>
    </source>
</evidence>
<feature type="binding site" evidence="13">
    <location>
        <position position="525"/>
    </location>
    <ligand>
        <name>Mg(2+)</name>
        <dbReference type="ChEBI" id="CHEBI:18420"/>
        <label>2</label>
    </ligand>
</feature>
<keyword evidence="3 13" id="KW-0540">Nuclease</keyword>
<dbReference type="Pfam" id="PF13395">
    <property type="entry name" value="HNH_4"/>
    <property type="match status" value="1"/>
</dbReference>
<evidence type="ECO:0000256" key="9">
    <source>
        <dbReference type="ARBA" id="ARBA00023118"/>
    </source>
</evidence>
<dbReference type="GO" id="GO:0003723">
    <property type="term" value="F:RNA binding"/>
    <property type="evidence" value="ECO:0007669"/>
    <property type="project" value="UniProtKB-UniRule"/>
</dbReference>
<comment type="domain">
    <text evidence="13">Has 2 endonuclease domains. The discontinuous RuvC-like domain cleaves the target DNA noncomplementary to crRNA while the HNH nuclease domain cleaves the target DNA complementary to crRNA.</text>
</comment>
<feature type="binding site" evidence="13">
    <location>
        <position position="525"/>
    </location>
    <ligand>
        <name>Mg(2+)</name>
        <dbReference type="ChEBI" id="CHEBI:18420"/>
        <label>1</label>
    </ligand>
</feature>
<reference evidence="16" key="2">
    <citation type="submission" date="2021-04" db="EMBL/GenBank/DDBJ databases">
        <authorList>
            <person name="Gilroy R."/>
        </authorList>
    </citation>
    <scope>NUCLEOTIDE SEQUENCE</scope>
    <source>
        <strain evidence="16">F6-6636</strain>
    </source>
</reference>
<dbReference type="GO" id="GO:0004519">
    <property type="term" value="F:endonuclease activity"/>
    <property type="evidence" value="ECO:0007669"/>
    <property type="project" value="UniProtKB-UniRule"/>
</dbReference>
<feature type="domain" description="HNH Cas9-type" evidence="15">
    <location>
        <begin position="528"/>
        <end position="697"/>
    </location>
</feature>
<keyword evidence="9 13" id="KW-0051">Antiviral defense</keyword>
<sequence>MVKHEKVANEVSIGFDIGISSVGWSVLDCHSGDVLETGVSIFSGANGDNNKERRSARQARRLLRRRQERVKDLRRLLVEYHFLNREDEKLDINNQYELRVKGLNNQLNDDEIAAVLLQIVKHRGISYDLGDLDDEDTAGTAFKESINHNRRELKDKTPGQIQYARLNKYHQVRGDFTVTEDNKTISLRNIYPTAAYVDEARQILNYQKQFNAKVNNDFINHVLQIIARKREYFKGPGSEKSRTDYGIYKTDGRNLDNLFEELIGKDKFYPDEYRAAASSYTAQLFNLLNDLNNLRITTTEDGHLTKEHKTVIIDKLLHTSRLSGGMLGLIAKVTGTSKNEIRGYRVDAKNKPDIQSMAVYRTVHNKLLDSGIDINEWPHELLDKIAFIMTLNTEPGEIRKQLMARVADYAEITPTVIDTLVTNHTAFDVKTNNQWHRFSLKLMNELIPEMLNTSKEQSTILNERGLIKKEKGLVTAADKIDINKITDDIYNPVVTKSIREALKIFNVLVQKYPNIIYTVVEMPRESNEDEQKKKIANFQKNNAKTKDAALNEFMAMANLNHAQLDAKLRQFKHLYTKIRLWYEQEDRDPYLGTPIDAVELATNPFAYEIDHIIPRTVSFDSRLSNEVVCASDANRVKGKRTPYEFMRDTASKHQSFEAMCAWIRSNKRLSYAKKKNLEFMDDLNSIEVRKRFISRNLVDTRYASRVILNGLQSYANESKHHNKMKVTVIRGQFTSWLRKKWNIPKSRETHHHHAVDATLIASTPLLSLWRKEQVNVLIPQKVNSELVDVATGEILEDDEYKQLTTLPFQDNFANTVRHLENSGRIKFHHQVDKKMNRQISDATIYSTRYAQLVKDKQATEYVVAKIKDIYTLDGWKNFKKIYDKDKSKFIMAQKDPQTFAKLEAVIKEYPTKEEIVLTNNKVKEVDVSPFELYRRDNGYITKYAKKNNGPKVVQVKYYDKKLGNHVDVTPKQAKNKHVVLQSLKPWRTDVYYNSENDKYEIMGIKYSDLQFIKGAYGISQKHYNELKTKEQIASNSEFVFSLYRNDRIKVMNDQNESVELLFGSRTKANKGYVELKPITQFGFIDTQSIPLYGKASNGRAIKPLAKTGWKIWKVNTDELGNPFYIAKESDKPQNIIVEN</sequence>
<reference evidence="16" key="1">
    <citation type="journal article" date="2021" name="PeerJ">
        <title>Extensive microbial diversity within the chicken gut microbiome revealed by metagenomics and culture.</title>
        <authorList>
            <person name="Gilroy R."/>
            <person name="Ravi A."/>
            <person name="Getino M."/>
            <person name="Pursley I."/>
            <person name="Horton D.L."/>
            <person name="Alikhan N.F."/>
            <person name="Baker D."/>
            <person name="Gharbi K."/>
            <person name="Hall N."/>
            <person name="Watson M."/>
            <person name="Adriaenssens E.M."/>
            <person name="Foster-Nyarko E."/>
            <person name="Jarju S."/>
            <person name="Secka A."/>
            <person name="Antonio M."/>
            <person name="Oren A."/>
            <person name="Chaudhuri R.R."/>
            <person name="La Ragione R."/>
            <person name="Hildebrand F."/>
            <person name="Pallen M.J."/>
        </authorList>
    </citation>
    <scope>NUCLEOTIDE SEQUENCE</scope>
    <source>
        <strain evidence="16">F6-6636</strain>
    </source>
</reference>
<evidence type="ECO:0000256" key="7">
    <source>
        <dbReference type="ARBA" id="ARBA00022842"/>
    </source>
</evidence>
<evidence type="ECO:0000256" key="11">
    <source>
        <dbReference type="ARBA" id="ARBA00023211"/>
    </source>
</evidence>
<dbReference type="Pfam" id="PF18470">
    <property type="entry name" value="Cas9_a"/>
    <property type="match status" value="1"/>
</dbReference>
<evidence type="ECO:0000256" key="12">
    <source>
        <dbReference type="ARBA" id="ARBA00046380"/>
    </source>
</evidence>
<evidence type="ECO:0000256" key="6">
    <source>
        <dbReference type="ARBA" id="ARBA00022801"/>
    </source>
</evidence>
<comment type="subunit">
    <text evidence="12 13">Monomer. Binds crRNA and tracrRNA.</text>
</comment>
<dbReference type="GO" id="GO:0051607">
    <property type="term" value="P:defense response to virus"/>
    <property type="evidence" value="ECO:0007669"/>
    <property type="project" value="UniProtKB-UniRule"/>
</dbReference>
<feature type="active site" description="Proton acceptor for HNH nuclease domain" evidence="13">
    <location>
        <position position="611"/>
    </location>
</feature>
<evidence type="ECO:0000256" key="4">
    <source>
        <dbReference type="ARBA" id="ARBA00022723"/>
    </source>
</evidence>
<keyword evidence="14" id="KW-0175">Coiled coil</keyword>
<accession>A0A948X0Q6</accession>
<comment type="function">
    <text evidence="13">CRISPR (clustered regularly interspaced short palindromic repeat) is an adaptive immune system that provides protection against mobile genetic elements (viruses, transposable elements and conjugative plasmids). CRISPR clusters contain spacers, sequences complementary to antecedent mobile elements, and target invading nucleic acids. CRISPR clusters are transcribed and processed into CRISPR RNA (crRNA). In type II CRISPR systems correct processing of pre-crRNA requires a trans-encoded small RNA (tracrRNA), endogenous ribonuclease 3 (rnc) and this protein. The tracrRNA serves as a guide for ribonuclease 3-aided processing of pre-crRNA. Subsequently Cas9/crRNA/tracrRNA endonucleolytically cleaves linear or circular dsDNA target complementary to the spacer; Cas9 is inactive in the absence of the 2 guide RNAs (gRNA). Cas9 recognizes the protospacer adjacent motif (PAM) in the CRISPR repeat sequences to help distinguish self versus nonself, as targets within the bacterial CRISPR locus do not have PAMs. PAM recognition is also required for catalytic activity.</text>
</comment>
<dbReference type="NCBIfam" id="TIGR01865">
    <property type="entry name" value="cas_Csn1"/>
    <property type="match status" value="1"/>
</dbReference>
<dbReference type="Pfam" id="PF18061">
    <property type="entry name" value="CRISPR_Cas9_WED"/>
    <property type="match status" value="1"/>
</dbReference>
<evidence type="ECO:0000313" key="16">
    <source>
        <dbReference type="EMBL" id="MBU3851747.1"/>
    </source>
</evidence>
<proteinExistence type="inferred from homology"/>
<evidence type="ECO:0000256" key="14">
    <source>
        <dbReference type="SAM" id="Coils"/>
    </source>
</evidence>
<evidence type="ECO:0000256" key="3">
    <source>
        <dbReference type="ARBA" id="ARBA00022722"/>
    </source>
</evidence>
<dbReference type="InterPro" id="IPR040555">
    <property type="entry name" value="Cas9_PI2"/>
</dbReference>
<dbReference type="Pfam" id="PF18070">
    <property type="entry name" value="Cas9_PI2"/>
    <property type="match status" value="1"/>
</dbReference>
<dbReference type="InterPro" id="IPR033114">
    <property type="entry name" value="HNH_CAS9"/>
</dbReference>
<feature type="coiled-coil region" evidence="14">
    <location>
        <begin position="56"/>
        <end position="113"/>
    </location>
</feature>
<dbReference type="GO" id="GO:0003677">
    <property type="term" value="F:DNA binding"/>
    <property type="evidence" value="ECO:0007669"/>
    <property type="project" value="UniProtKB-UniRule"/>
</dbReference>
<feature type="binding site" evidence="13">
    <location>
        <position position="753"/>
    </location>
    <ligand>
        <name>Mg(2+)</name>
        <dbReference type="ChEBI" id="CHEBI:18420"/>
        <label>2</label>
    </ligand>
</feature>
<evidence type="ECO:0000256" key="8">
    <source>
        <dbReference type="ARBA" id="ARBA00022884"/>
    </source>
</evidence>
<evidence type="ECO:0000256" key="1">
    <source>
        <dbReference type="ARBA" id="ARBA00001946"/>
    </source>
</evidence>
<evidence type="ECO:0000259" key="15">
    <source>
        <dbReference type="PROSITE" id="PS51749"/>
    </source>
</evidence>
<gene>
    <name evidence="13 16" type="primary">cas9</name>
    <name evidence="16" type="ORF">H9901_03510</name>
</gene>
<name>A0A948X0Q6_9LACO</name>
<dbReference type="InterPro" id="IPR036397">
    <property type="entry name" value="RNaseH_sf"/>
</dbReference>
<dbReference type="InterPro" id="IPR040619">
    <property type="entry name" value="Cas9_alpha-helical_lobe"/>
</dbReference>
<evidence type="ECO:0000256" key="5">
    <source>
        <dbReference type="ARBA" id="ARBA00022759"/>
    </source>
</evidence>
<dbReference type="InterPro" id="IPR040656">
    <property type="entry name" value="Cas9_WED_dom"/>
</dbReference>
<comment type="caution">
    <text evidence="16">The sequence shown here is derived from an EMBL/GenBank/DDBJ whole genome shotgun (WGS) entry which is preliminary data.</text>
</comment>
<keyword evidence="11" id="KW-0464">Manganese</keyword>
<evidence type="ECO:0000256" key="10">
    <source>
        <dbReference type="ARBA" id="ARBA00023125"/>
    </source>
</evidence>
<comment type="cofactor">
    <cofactor evidence="1 13">
        <name>Mg(2+)</name>
        <dbReference type="ChEBI" id="CHEBI:18420"/>
    </cofactor>
</comment>
<dbReference type="InterPro" id="IPR028629">
    <property type="entry name" value="Cas9"/>
</dbReference>
<evidence type="ECO:0000256" key="13">
    <source>
        <dbReference type="HAMAP-Rule" id="MF_01480"/>
    </source>
</evidence>
<feature type="binding site" evidence="13">
    <location>
        <position position="521"/>
    </location>
    <ligand>
        <name>Mg(2+)</name>
        <dbReference type="ChEBI" id="CHEBI:18420"/>
        <label>1</label>
    </ligand>
</feature>
<dbReference type="AlphaFoldDB" id="A0A948X0Q6"/>
<keyword evidence="8 13" id="KW-0694">RNA-binding</keyword>
<dbReference type="HAMAP" id="MF_01480">
    <property type="entry name" value="Cas9"/>
    <property type="match status" value="1"/>
</dbReference>
<dbReference type="GO" id="GO:0043571">
    <property type="term" value="P:maintenance of CRISPR repeat elements"/>
    <property type="evidence" value="ECO:0007669"/>
    <property type="project" value="UniProtKB-UniRule"/>
</dbReference>
<feature type="active site" description="For RuvC-like nuclease domain" evidence="13">
    <location>
        <position position="16"/>
    </location>
</feature>
<dbReference type="EMBL" id="JAHLFS010000047">
    <property type="protein sequence ID" value="MBU3851747.1"/>
    <property type="molecule type" value="Genomic_DNA"/>
</dbReference>
<dbReference type="GO" id="GO:0046872">
    <property type="term" value="F:metal ion binding"/>
    <property type="evidence" value="ECO:0007669"/>
    <property type="project" value="UniProtKB-UniRule"/>
</dbReference>
<dbReference type="InterPro" id="IPR055228">
    <property type="entry name" value="Cas9_RuvC"/>
</dbReference>
<dbReference type="GO" id="GO:0016787">
    <property type="term" value="F:hydrolase activity"/>
    <property type="evidence" value="ECO:0007669"/>
    <property type="project" value="UniProtKB-KW"/>
</dbReference>
<keyword evidence="4 13" id="KW-0479">Metal-binding</keyword>
<dbReference type="Gene3D" id="1.10.30.50">
    <property type="match status" value="1"/>
</dbReference>
<keyword evidence="5 13" id="KW-0255">Endonuclease</keyword>
<dbReference type="Pfam" id="PF22702">
    <property type="entry name" value="Cas9_RuvC"/>
    <property type="match status" value="1"/>
</dbReference>
<protein>
    <recommendedName>
        <fullName evidence="13">CRISPR-associated endonuclease Cas9</fullName>
        <ecNumber evidence="13">3.1.-.-</ecNumber>
    </recommendedName>
</protein>
<dbReference type="EC" id="3.1.-.-" evidence="13"/>
<comment type="similarity">
    <text evidence="2">Belongs to the CRISPR-associated protein Cas9 family. Subtype II-A subfamily.</text>
</comment>
<organism evidence="16 17">
    <name type="scientific">Candidatus Paralactobacillus gallistercoris</name>
    <dbReference type="NCBI Taxonomy" id="2838724"/>
    <lineage>
        <taxon>Bacteria</taxon>
        <taxon>Bacillati</taxon>
        <taxon>Bacillota</taxon>
        <taxon>Bacilli</taxon>
        <taxon>Lactobacillales</taxon>
        <taxon>Lactobacillaceae</taxon>
        <taxon>Lactobacillus</taxon>
    </lineage>
</organism>
<feature type="binding site" evidence="13">
    <location>
        <position position="16"/>
    </location>
    <ligand>
        <name>Mg(2+)</name>
        <dbReference type="ChEBI" id="CHEBI:18420"/>
        <label>2</label>
    </ligand>
</feature>
<keyword evidence="10 13" id="KW-0238">DNA-binding</keyword>
<feature type="binding site" evidence="13">
    <location>
        <position position="16"/>
    </location>
    <ligand>
        <name>Mg(2+)</name>
        <dbReference type="ChEBI" id="CHEBI:18420"/>
        <label>1</label>
    </ligand>
</feature>
<comment type="similarity">
    <text evidence="13">Belongs to the CRISPR-associated Cas9 family.</text>
</comment>
<dbReference type="Gene3D" id="3.30.420.10">
    <property type="entry name" value="Ribonuclease H-like superfamily/Ribonuclease H"/>
    <property type="match status" value="2"/>
</dbReference>
<dbReference type="InterPro" id="IPR003615">
    <property type="entry name" value="HNH_nuc"/>
</dbReference>
<dbReference type="Proteomes" id="UP000777303">
    <property type="component" value="Unassembled WGS sequence"/>
</dbReference>
<dbReference type="PROSITE" id="PS51749">
    <property type="entry name" value="HNH_CAS9"/>
    <property type="match status" value="1"/>
</dbReference>
<evidence type="ECO:0000256" key="2">
    <source>
        <dbReference type="ARBA" id="ARBA00005244"/>
    </source>
</evidence>
<keyword evidence="6 13" id="KW-0378">Hydrolase</keyword>
<keyword evidence="7 13" id="KW-0460">Magnesium</keyword>